<keyword evidence="3" id="KW-1185">Reference proteome</keyword>
<sequence>MSMRSQLTALAKEKLAAQAKFVPLNASVTLACQANFCRVRRAVLSGKHAFPSLVHKSLQAPHDKPNARKPTVSTSNFLDSVNKSSPKNTPQQRLSASSAAAATPELKRPIILDALDEILKPTSQGDIGLGRRDRVVNLGRSMYVPAELIAQKIRKRFWYRM</sequence>
<dbReference type="Proteomes" id="UP000799772">
    <property type="component" value="Unassembled WGS sequence"/>
</dbReference>
<organism evidence="2 3">
    <name type="scientific">Rhizodiscina lignyota</name>
    <dbReference type="NCBI Taxonomy" id="1504668"/>
    <lineage>
        <taxon>Eukaryota</taxon>
        <taxon>Fungi</taxon>
        <taxon>Dikarya</taxon>
        <taxon>Ascomycota</taxon>
        <taxon>Pezizomycotina</taxon>
        <taxon>Dothideomycetes</taxon>
        <taxon>Pleosporomycetidae</taxon>
        <taxon>Aulographales</taxon>
        <taxon>Rhizodiscinaceae</taxon>
        <taxon>Rhizodiscina</taxon>
    </lineage>
</organism>
<dbReference type="EMBL" id="ML978126">
    <property type="protein sequence ID" value="KAF2098886.1"/>
    <property type="molecule type" value="Genomic_DNA"/>
</dbReference>
<comment type="caution">
    <text evidence="2">The sequence shown here is derived from an EMBL/GenBank/DDBJ whole genome shotgun (WGS) entry which is preliminary data.</text>
</comment>
<evidence type="ECO:0000313" key="3">
    <source>
        <dbReference type="Proteomes" id="UP000799772"/>
    </source>
</evidence>
<accession>A0A9P4IBL2</accession>
<gene>
    <name evidence="2" type="ORF">NA57DRAFT_56524</name>
</gene>
<evidence type="ECO:0000256" key="1">
    <source>
        <dbReference type="SAM" id="MobiDB-lite"/>
    </source>
</evidence>
<dbReference type="AlphaFoldDB" id="A0A9P4IBL2"/>
<feature type="compositionally biased region" description="Polar residues" evidence="1">
    <location>
        <begin position="71"/>
        <end position="94"/>
    </location>
</feature>
<reference evidence="2" key="1">
    <citation type="journal article" date="2020" name="Stud. Mycol.">
        <title>101 Dothideomycetes genomes: a test case for predicting lifestyles and emergence of pathogens.</title>
        <authorList>
            <person name="Haridas S."/>
            <person name="Albert R."/>
            <person name="Binder M."/>
            <person name="Bloem J."/>
            <person name="Labutti K."/>
            <person name="Salamov A."/>
            <person name="Andreopoulos B."/>
            <person name="Baker S."/>
            <person name="Barry K."/>
            <person name="Bills G."/>
            <person name="Bluhm B."/>
            <person name="Cannon C."/>
            <person name="Castanera R."/>
            <person name="Culley D."/>
            <person name="Daum C."/>
            <person name="Ezra D."/>
            <person name="Gonzalez J."/>
            <person name="Henrissat B."/>
            <person name="Kuo A."/>
            <person name="Liang C."/>
            <person name="Lipzen A."/>
            <person name="Lutzoni F."/>
            <person name="Magnuson J."/>
            <person name="Mondo S."/>
            <person name="Nolan M."/>
            <person name="Ohm R."/>
            <person name="Pangilinan J."/>
            <person name="Park H.-J."/>
            <person name="Ramirez L."/>
            <person name="Alfaro M."/>
            <person name="Sun H."/>
            <person name="Tritt A."/>
            <person name="Yoshinaga Y."/>
            <person name="Zwiers L.-H."/>
            <person name="Turgeon B."/>
            <person name="Goodwin S."/>
            <person name="Spatafora J."/>
            <person name="Crous P."/>
            <person name="Grigoriev I."/>
        </authorList>
    </citation>
    <scope>NUCLEOTIDE SEQUENCE</scope>
    <source>
        <strain evidence="2">CBS 133067</strain>
    </source>
</reference>
<protein>
    <submittedName>
        <fullName evidence="2">Uncharacterized protein</fullName>
    </submittedName>
</protein>
<dbReference type="PROSITE" id="PS51257">
    <property type="entry name" value="PROKAR_LIPOPROTEIN"/>
    <property type="match status" value="1"/>
</dbReference>
<proteinExistence type="predicted"/>
<evidence type="ECO:0000313" key="2">
    <source>
        <dbReference type="EMBL" id="KAF2098886.1"/>
    </source>
</evidence>
<feature type="region of interest" description="Disordered" evidence="1">
    <location>
        <begin position="56"/>
        <end position="101"/>
    </location>
</feature>
<name>A0A9P4IBL2_9PEZI</name>